<evidence type="ECO:0000313" key="2">
    <source>
        <dbReference type="EMBL" id="GGJ05695.1"/>
    </source>
</evidence>
<keyword evidence="3" id="KW-1185">Reference proteome</keyword>
<reference evidence="2" key="1">
    <citation type="journal article" date="2014" name="Int. J. Syst. Evol. Microbiol.">
        <title>Complete genome sequence of Corynebacterium casei LMG S-19264T (=DSM 44701T), isolated from a smear-ripened cheese.</title>
        <authorList>
            <consortium name="US DOE Joint Genome Institute (JGI-PGF)"/>
            <person name="Walter F."/>
            <person name="Albersmeier A."/>
            <person name="Kalinowski J."/>
            <person name="Ruckert C."/>
        </authorList>
    </citation>
    <scope>NUCLEOTIDE SEQUENCE</scope>
    <source>
        <strain evidence="2">JCM 14359</strain>
    </source>
</reference>
<dbReference type="AlphaFoldDB" id="A0A830EAI6"/>
<accession>A0A830EAI6</accession>
<name>A0A830EAI6_9EURY</name>
<evidence type="ECO:0000256" key="1">
    <source>
        <dbReference type="SAM" id="MobiDB-lite"/>
    </source>
</evidence>
<sequence>MDTDGPHHATAAASDPQENRRFDTNGLGPEGITGRVGIDDTTTHHRCDRTRVDESDAALASVPVGGAPPGSCREEPGGTPGVLAEGEVAG</sequence>
<dbReference type="OrthoDB" id="9710at2157"/>
<evidence type="ECO:0000313" key="3">
    <source>
        <dbReference type="Proteomes" id="UP000653099"/>
    </source>
</evidence>
<dbReference type="EMBL" id="BMOC01000007">
    <property type="protein sequence ID" value="GGJ05695.1"/>
    <property type="molecule type" value="Genomic_DNA"/>
</dbReference>
<organism evidence="2 3">
    <name type="scientific">Halobellus salinus</name>
    <dbReference type="NCBI Taxonomy" id="931585"/>
    <lineage>
        <taxon>Archaea</taxon>
        <taxon>Methanobacteriati</taxon>
        <taxon>Methanobacteriota</taxon>
        <taxon>Stenosarchaea group</taxon>
        <taxon>Halobacteria</taxon>
        <taxon>Halobacteriales</taxon>
        <taxon>Haloferacaceae</taxon>
        <taxon>Halobellus</taxon>
    </lineage>
</organism>
<comment type="caution">
    <text evidence="2">The sequence shown here is derived from an EMBL/GenBank/DDBJ whole genome shotgun (WGS) entry which is preliminary data.</text>
</comment>
<dbReference type="RefSeq" id="WP_188786711.1">
    <property type="nucleotide sequence ID" value="NZ_BMOC01000007.1"/>
</dbReference>
<gene>
    <name evidence="2" type="ORF">GCM10008995_14400</name>
</gene>
<proteinExistence type="predicted"/>
<feature type="compositionally biased region" description="Basic and acidic residues" evidence="1">
    <location>
        <begin position="37"/>
        <end position="54"/>
    </location>
</feature>
<protein>
    <submittedName>
        <fullName evidence="2">Uncharacterized protein</fullName>
    </submittedName>
</protein>
<feature type="region of interest" description="Disordered" evidence="1">
    <location>
        <begin position="1"/>
        <end position="90"/>
    </location>
</feature>
<reference evidence="2" key="2">
    <citation type="submission" date="2020-09" db="EMBL/GenBank/DDBJ databases">
        <authorList>
            <person name="Sun Q."/>
            <person name="Ohkuma M."/>
        </authorList>
    </citation>
    <scope>NUCLEOTIDE SEQUENCE</scope>
    <source>
        <strain evidence="2">JCM 14359</strain>
    </source>
</reference>
<dbReference type="Proteomes" id="UP000653099">
    <property type="component" value="Unassembled WGS sequence"/>
</dbReference>